<evidence type="ECO:0008006" key="3">
    <source>
        <dbReference type="Google" id="ProtNLM"/>
    </source>
</evidence>
<gene>
    <name evidence="1" type="ORF">ORI27_03180</name>
</gene>
<reference evidence="1 2" key="1">
    <citation type="submission" date="2022-11" db="EMBL/GenBank/DDBJ databases">
        <title>Mycobacterium sp. nov.</title>
        <authorList>
            <person name="Papic B."/>
            <person name="Spicic S."/>
            <person name="Duvnjak S."/>
        </authorList>
    </citation>
    <scope>NUCLEOTIDE SEQUENCE [LARGE SCALE GENOMIC DNA]</scope>
    <source>
        <strain evidence="1 2">CVI_P4</strain>
    </source>
</reference>
<evidence type="ECO:0000313" key="2">
    <source>
        <dbReference type="Proteomes" id="UP001300745"/>
    </source>
</evidence>
<dbReference type="EMBL" id="JAPJDO010000002">
    <property type="protein sequence ID" value="MCX2935688.1"/>
    <property type="molecule type" value="Genomic_DNA"/>
</dbReference>
<comment type="caution">
    <text evidence="1">The sequence shown here is derived from an EMBL/GenBank/DDBJ whole genome shotgun (WGS) entry which is preliminary data.</text>
</comment>
<accession>A0ABT3S865</accession>
<evidence type="ECO:0000313" key="1">
    <source>
        <dbReference type="EMBL" id="MCX2935688.1"/>
    </source>
</evidence>
<name>A0ABT3S865_9MYCO</name>
<dbReference type="RefSeq" id="WP_265995060.1">
    <property type="nucleotide sequence ID" value="NZ_JAPJDN010000002.1"/>
</dbReference>
<protein>
    <recommendedName>
        <fullName evidence="3">Transcriptional regulator</fullName>
    </recommendedName>
</protein>
<proteinExistence type="predicted"/>
<organism evidence="1 2">
    <name type="scientific">Mycobacterium pinniadriaticum</name>
    <dbReference type="NCBI Taxonomy" id="2994102"/>
    <lineage>
        <taxon>Bacteria</taxon>
        <taxon>Bacillati</taxon>
        <taxon>Actinomycetota</taxon>
        <taxon>Actinomycetes</taxon>
        <taxon>Mycobacteriales</taxon>
        <taxon>Mycobacteriaceae</taxon>
        <taxon>Mycobacterium</taxon>
    </lineage>
</organism>
<dbReference type="Proteomes" id="UP001300745">
    <property type="component" value="Unassembled WGS sequence"/>
</dbReference>
<keyword evidence="2" id="KW-1185">Reference proteome</keyword>
<sequence>MDNEALRDVSRGLFGNRHKLEVIAAIARMLAAGVQEVYPRMVSKKVTEAADKQVVEVFNQLEKGGLLIPVADKTDRQQIHWYRPRESGVWEIALALVDEFRAAPWTPDELGSSTDGV</sequence>